<feature type="transmembrane region" description="Helical" evidence="1">
    <location>
        <begin position="202"/>
        <end position="222"/>
    </location>
</feature>
<evidence type="ECO:0000313" key="2">
    <source>
        <dbReference type="EMBL" id="PPQ77528.1"/>
    </source>
</evidence>
<comment type="caution">
    <text evidence="2">The sequence shown here is derived from an EMBL/GenBank/DDBJ whole genome shotgun (WGS) entry which is preliminary data.</text>
</comment>
<feature type="transmembrane region" description="Helical" evidence="1">
    <location>
        <begin position="6"/>
        <end position="26"/>
    </location>
</feature>
<feature type="transmembrane region" description="Helical" evidence="1">
    <location>
        <begin position="242"/>
        <end position="262"/>
    </location>
</feature>
<organism evidence="2 3">
    <name type="scientific">Psilocybe cyanescens</name>
    <dbReference type="NCBI Taxonomy" id="93625"/>
    <lineage>
        <taxon>Eukaryota</taxon>
        <taxon>Fungi</taxon>
        <taxon>Dikarya</taxon>
        <taxon>Basidiomycota</taxon>
        <taxon>Agaricomycotina</taxon>
        <taxon>Agaricomycetes</taxon>
        <taxon>Agaricomycetidae</taxon>
        <taxon>Agaricales</taxon>
        <taxon>Agaricineae</taxon>
        <taxon>Strophariaceae</taxon>
        <taxon>Psilocybe</taxon>
    </lineage>
</organism>
<dbReference type="OrthoDB" id="10254418at2759"/>
<dbReference type="EMBL" id="NHYD01003438">
    <property type="protein sequence ID" value="PPQ77528.1"/>
    <property type="molecule type" value="Genomic_DNA"/>
</dbReference>
<evidence type="ECO:0000313" key="3">
    <source>
        <dbReference type="Proteomes" id="UP000283269"/>
    </source>
</evidence>
<feature type="transmembrane region" description="Helical" evidence="1">
    <location>
        <begin position="47"/>
        <end position="64"/>
    </location>
</feature>
<dbReference type="InterPro" id="IPR046513">
    <property type="entry name" value="DUF6691"/>
</dbReference>
<name>A0A409WG59_PSICY</name>
<protein>
    <recommendedName>
        <fullName evidence="4">Sulphur transport domain-containing protein</fullName>
    </recommendedName>
</protein>
<accession>A0A409WG59</accession>
<evidence type="ECO:0008006" key="4">
    <source>
        <dbReference type="Google" id="ProtNLM"/>
    </source>
</evidence>
<dbReference type="AlphaFoldDB" id="A0A409WG59"/>
<proteinExistence type="predicted"/>
<evidence type="ECO:0000256" key="1">
    <source>
        <dbReference type="SAM" id="Phobius"/>
    </source>
</evidence>
<dbReference type="Pfam" id="PF20398">
    <property type="entry name" value="DUF6691"/>
    <property type="match status" value="1"/>
</dbReference>
<sequence>MANPTPLNALIGGLTIPVAAHELLLLNGNVYGISGFLHRGIKGSIEGLAGVAGLILGGVFIASMEGSGPANLSLTLPKVLASGFLVGLGTKTYDMRDFASFCKVCPRVASCLSFLSLSEASWSRSIVATVTFFTVGVLTTQLFNQDFPAVGPANWSIGAEGYKLLALQAIPLSFSVLLYAMNSNTKIENTEADKKDDKPPYLALRVLAYLTTSVQFAFALRLSNLSEASRVISFLLLPFHRAFDPSLALVGGGALAVGIPLYRYFRGDERARLGGKWAIPRGGKIDSQLLIGSTVFGVGWGMAGICPGPALVNFGRALGSGGHALAPYAGWLASMVLGGLLV</sequence>
<feature type="transmembrane region" description="Helical" evidence="1">
    <location>
        <begin position="126"/>
        <end position="144"/>
    </location>
</feature>
<gene>
    <name evidence="2" type="ORF">CVT25_011325</name>
</gene>
<keyword evidence="1" id="KW-0812">Transmembrane</keyword>
<feature type="transmembrane region" description="Helical" evidence="1">
    <location>
        <begin position="70"/>
        <end position="88"/>
    </location>
</feature>
<feature type="transmembrane region" description="Helical" evidence="1">
    <location>
        <begin position="324"/>
        <end position="341"/>
    </location>
</feature>
<dbReference type="InParanoid" id="A0A409WG59"/>
<keyword evidence="3" id="KW-1185">Reference proteome</keyword>
<feature type="transmembrane region" description="Helical" evidence="1">
    <location>
        <begin position="164"/>
        <end position="181"/>
    </location>
</feature>
<feature type="transmembrane region" description="Helical" evidence="1">
    <location>
        <begin position="289"/>
        <end position="312"/>
    </location>
</feature>
<dbReference type="Proteomes" id="UP000283269">
    <property type="component" value="Unassembled WGS sequence"/>
</dbReference>
<keyword evidence="1" id="KW-1133">Transmembrane helix</keyword>
<dbReference type="STRING" id="93625.A0A409WG59"/>
<keyword evidence="1" id="KW-0472">Membrane</keyword>
<reference evidence="2 3" key="1">
    <citation type="journal article" date="2018" name="Evol. Lett.">
        <title>Horizontal gene cluster transfer increased hallucinogenic mushroom diversity.</title>
        <authorList>
            <person name="Reynolds H.T."/>
            <person name="Vijayakumar V."/>
            <person name="Gluck-Thaler E."/>
            <person name="Korotkin H.B."/>
            <person name="Matheny P.B."/>
            <person name="Slot J.C."/>
        </authorList>
    </citation>
    <scope>NUCLEOTIDE SEQUENCE [LARGE SCALE GENOMIC DNA]</scope>
    <source>
        <strain evidence="2 3">2631</strain>
    </source>
</reference>